<protein>
    <submittedName>
        <fullName evidence="1">Uncharacterized protein</fullName>
    </submittedName>
</protein>
<keyword evidence="2" id="KW-1185">Reference proteome</keyword>
<reference evidence="1 2" key="1">
    <citation type="journal article" date="2019" name="Sci. Rep.">
        <title>Orb-weaving spider Araneus ventricosus genome elucidates the spidroin gene catalogue.</title>
        <authorList>
            <person name="Kono N."/>
            <person name="Nakamura H."/>
            <person name="Ohtoshi R."/>
            <person name="Moran D.A.P."/>
            <person name="Shinohara A."/>
            <person name="Yoshida Y."/>
            <person name="Fujiwara M."/>
            <person name="Mori M."/>
            <person name="Tomita M."/>
            <person name="Arakawa K."/>
        </authorList>
    </citation>
    <scope>NUCLEOTIDE SEQUENCE [LARGE SCALE GENOMIC DNA]</scope>
</reference>
<comment type="caution">
    <text evidence="1">The sequence shown here is derived from an EMBL/GenBank/DDBJ whole genome shotgun (WGS) entry which is preliminary data.</text>
</comment>
<dbReference type="EMBL" id="BGPR01052412">
    <property type="protein sequence ID" value="GBO29249.1"/>
    <property type="molecule type" value="Genomic_DNA"/>
</dbReference>
<gene>
    <name evidence="1" type="ORF">AVEN_100062_1</name>
</gene>
<accession>A0A4Y2VVT3</accession>
<organism evidence="1 2">
    <name type="scientific">Araneus ventricosus</name>
    <name type="common">Orbweaver spider</name>
    <name type="synonym">Epeira ventricosa</name>
    <dbReference type="NCBI Taxonomy" id="182803"/>
    <lineage>
        <taxon>Eukaryota</taxon>
        <taxon>Metazoa</taxon>
        <taxon>Ecdysozoa</taxon>
        <taxon>Arthropoda</taxon>
        <taxon>Chelicerata</taxon>
        <taxon>Arachnida</taxon>
        <taxon>Araneae</taxon>
        <taxon>Araneomorphae</taxon>
        <taxon>Entelegynae</taxon>
        <taxon>Araneoidea</taxon>
        <taxon>Araneidae</taxon>
        <taxon>Araneus</taxon>
    </lineage>
</organism>
<sequence length="119" mass="13725">MRNTESRYKISRLNKRSLKCRSIQQRDTFPVEMFSATHGVKETPVRHSKFQFPEIGFTKTTEVAFRPFYLPSRSSFLFSLFLNILPSKDRGVVVVLPPGDSSSRWTTHPTVVVCLPSWC</sequence>
<dbReference type="Proteomes" id="UP000499080">
    <property type="component" value="Unassembled WGS sequence"/>
</dbReference>
<proteinExistence type="predicted"/>
<name>A0A4Y2VVT3_ARAVE</name>
<evidence type="ECO:0000313" key="1">
    <source>
        <dbReference type="EMBL" id="GBO29249.1"/>
    </source>
</evidence>
<dbReference type="AlphaFoldDB" id="A0A4Y2VVT3"/>
<evidence type="ECO:0000313" key="2">
    <source>
        <dbReference type="Proteomes" id="UP000499080"/>
    </source>
</evidence>